<keyword evidence="4" id="KW-0472">Membrane</keyword>
<evidence type="ECO:0000256" key="2">
    <source>
        <dbReference type="ARBA" id="ARBA00023034"/>
    </source>
</evidence>
<dbReference type="Proteomes" id="UP000645217">
    <property type="component" value="Unassembled WGS sequence"/>
</dbReference>
<dbReference type="RefSeq" id="WP_189162105.1">
    <property type="nucleotide sequence ID" value="NZ_BMNT01000006.1"/>
</dbReference>
<dbReference type="AlphaFoldDB" id="A0A917QWS0"/>
<reference evidence="5" key="1">
    <citation type="journal article" date="2014" name="Int. J. Syst. Evol. Microbiol.">
        <title>Complete genome sequence of Corynebacterium casei LMG S-19264T (=DSM 44701T), isolated from a smear-ripened cheese.</title>
        <authorList>
            <consortium name="US DOE Joint Genome Institute (JGI-PGF)"/>
            <person name="Walter F."/>
            <person name="Albersmeier A."/>
            <person name="Kalinowski J."/>
            <person name="Ruckert C."/>
        </authorList>
    </citation>
    <scope>NUCLEOTIDE SEQUENCE</scope>
    <source>
        <strain evidence="5">JCM 13064</strain>
    </source>
</reference>
<evidence type="ECO:0000256" key="4">
    <source>
        <dbReference type="ARBA" id="ARBA00023136"/>
    </source>
</evidence>
<reference evidence="5" key="2">
    <citation type="submission" date="2020-09" db="EMBL/GenBank/DDBJ databases">
        <authorList>
            <person name="Sun Q."/>
            <person name="Ohkuma M."/>
        </authorList>
    </citation>
    <scope>NUCLEOTIDE SEQUENCE</scope>
    <source>
        <strain evidence="5">JCM 13064</strain>
    </source>
</reference>
<keyword evidence="2" id="KW-0333">Golgi apparatus</keyword>
<dbReference type="InterPro" id="IPR008628">
    <property type="entry name" value="GPP34-like"/>
</dbReference>
<dbReference type="EMBL" id="BMNT01000006">
    <property type="protein sequence ID" value="GGK72358.1"/>
    <property type="molecule type" value="Genomic_DNA"/>
</dbReference>
<evidence type="ECO:0000313" key="5">
    <source>
        <dbReference type="EMBL" id="GGK72358.1"/>
    </source>
</evidence>
<gene>
    <name evidence="5" type="ORF">GCM10007964_13920</name>
</gene>
<dbReference type="GO" id="GO:0005737">
    <property type="term" value="C:cytoplasm"/>
    <property type="evidence" value="ECO:0007669"/>
    <property type="project" value="UniProtKB-ARBA"/>
</dbReference>
<organism evidence="5 6">
    <name type="scientific">Sphaerisporangium melleum</name>
    <dbReference type="NCBI Taxonomy" id="321316"/>
    <lineage>
        <taxon>Bacteria</taxon>
        <taxon>Bacillati</taxon>
        <taxon>Actinomycetota</taxon>
        <taxon>Actinomycetes</taxon>
        <taxon>Streptosporangiales</taxon>
        <taxon>Streptosporangiaceae</taxon>
        <taxon>Sphaerisporangium</taxon>
    </lineage>
</organism>
<comment type="subcellular location">
    <subcellularLocation>
        <location evidence="1">Golgi apparatus membrane</location>
        <topology evidence="1">Peripheral membrane protein</topology>
        <orientation evidence="1">Cytoplasmic side</orientation>
    </subcellularLocation>
</comment>
<keyword evidence="6" id="KW-1185">Reference proteome</keyword>
<keyword evidence="3" id="KW-0446">Lipid-binding</keyword>
<sequence>MNLPETLPQRLWLLAYDVERKRLTSRWKLGYLIRAGVLAELMLRGHLADATGGPEVRRTAIVDDQVLDAAFQQIANSRRRTWQHWVNKGSGRAVRQVRDQLEAGGWIRVEHRRLLGVIPLARVTVRDTRVVRRLASTVSTAMRGGQPVSRMDDREAALTALAAVVRLRTVMPGSQWRAARKRGDELGDVVAPVPRALHKAIQAAQAAAAAG</sequence>
<dbReference type="Gene3D" id="1.10.3630.10">
    <property type="entry name" value="yeast vps74-n-term truncation variant domain like"/>
    <property type="match status" value="1"/>
</dbReference>
<dbReference type="GO" id="GO:0070273">
    <property type="term" value="F:phosphatidylinositol-4-phosphate binding"/>
    <property type="evidence" value="ECO:0007669"/>
    <property type="project" value="InterPro"/>
</dbReference>
<dbReference type="Pfam" id="PF05719">
    <property type="entry name" value="GPP34"/>
    <property type="match status" value="1"/>
</dbReference>
<proteinExistence type="predicted"/>
<evidence type="ECO:0000313" key="6">
    <source>
        <dbReference type="Proteomes" id="UP000645217"/>
    </source>
</evidence>
<accession>A0A917QWS0</accession>
<protein>
    <recommendedName>
        <fullName evidence="7">GPP34 family phosphoprotein</fullName>
    </recommendedName>
</protein>
<evidence type="ECO:0008006" key="7">
    <source>
        <dbReference type="Google" id="ProtNLM"/>
    </source>
</evidence>
<comment type="caution">
    <text evidence="5">The sequence shown here is derived from an EMBL/GenBank/DDBJ whole genome shotgun (WGS) entry which is preliminary data.</text>
</comment>
<name>A0A917QWS0_9ACTN</name>
<dbReference type="GO" id="GO:0012505">
    <property type="term" value="C:endomembrane system"/>
    <property type="evidence" value="ECO:0007669"/>
    <property type="project" value="UniProtKB-ARBA"/>
</dbReference>
<dbReference type="InterPro" id="IPR038261">
    <property type="entry name" value="GPP34-like_sf"/>
</dbReference>
<evidence type="ECO:0000256" key="3">
    <source>
        <dbReference type="ARBA" id="ARBA00023121"/>
    </source>
</evidence>
<evidence type="ECO:0000256" key="1">
    <source>
        <dbReference type="ARBA" id="ARBA00004255"/>
    </source>
</evidence>